<dbReference type="PANTHER" id="PTHR30160">
    <property type="entry name" value="TETRAACYLDISACCHARIDE 4'-KINASE-RELATED"/>
    <property type="match status" value="1"/>
</dbReference>
<keyword evidence="4" id="KW-1185">Reference proteome</keyword>
<dbReference type="InterPro" id="IPR051199">
    <property type="entry name" value="LPS_LOS_Heptosyltrfase"/>
</dbReference>
<dbReference type="RefSeq" id="WP_348758762.1">
    <property type="nucleotide sequence ID" value="NZ_OZ026884.1"/>
</dbReference>
<evidence type="ECO:0000313" key="3">
    <source>
        <dbReference type="EMBL" id="CAL1239176.1"/>
    </source>
</evidence>
<gene>
    <name evidence="3" type="ORF">MECH1_V1_0400</name>
</gene>
<dbReference type="Pfam" id="PF01075">
    <property type="entry name" value="Glyco_transf_9"/>
    <property type="match status" value="1"/>
</dbReference>
<dbReference type="Proteomes" id="UP001497493">
    <property type="component" value="Chromosome"/>
</dbReference>
<keyword evidence="2" id="KW-0808">Transferase</keyword>
<dbReference type="PANTHER" id="PTHR30160:SF1">
    <property type="entry name" value="LIPOPOLYSACCHARIDE 1,2-N-ACETYLGLUCOSAMINETRANSFERASE-RELATED"/>
    <property type="match status" value="1"/>
</dbReference>
<evidence type="ECO:0000256" key="2">
    <source>
        <dbReference type="ARBA" id="ARBA00022679"/>
    </source>
</evidence>
<accession>A0ABP1C4P8</accession>
<sequence length="343" mass="37247">MIRILVVRLSAIGDVIMASGLIPALRELHPEAHLAWLTDEAHADLLRHNPRLDRLHLWPRRRWRQLGQAGRYRELLREAGAFLRALRAERYDLVLDLQGLLKSAAFALLAGGRRIGLGSREGSRWLMSEVIEVPGKDRRIGGEYRELAAILGASPTAFALDIVVGAGDRARAAALLDGLPGTDYAVIAPFTTRPQKHWFDERWAELARRLRDTRGWPVLMLGGPGDRPRAAAIRGLSGEALIDLTGQTTLGLCAALIERAGLVIGVDTGLTHLGIAQGRPTLALFGSTRPYLQTGHSAATVLYQPLPCSPCRRRPSCGGSHDCMGLHTVDSVLAAAAQVLARP</sequence>
<proteinExistence type="predicted"/>
<keyword evidence="1" id="KW-0328">Glycosyltransferase</keyword>
<dbReference type="Gene3D" id="3.40.50.2000">
    <property type="entry name" value="Glycogen Phosphorylase B"/>
    <property type="match status" value="2"/>
</dbReference>
<name>A0ABP1C4P8_9GAMM</name>
<evidence type="ECO:0000313" key="4">
    <source>
        <dbReference type="Proteomes" id="UP001497493"/>
    </source>
</evidence>
<dbReference type="CDD" id="cd03789">
    <property type="entry name" value="GT9_LPS_heptosyltransferase"/>
    <property type="match status" value="1"/>
</dbReference>
<reference evidence="3 4" key="1">
    <citation type="submission" date="2024-04" db="EMBL/GenBank/DDBJ databases">
        <authorList>
            <person name="Cremers G."/>
        </authorList>
    </citation>
    <scope>NUCLEOTIDE SEQUENCE [LARGE SCALE GENOMIC DNA]</scope>
    <source>
        <strain evidence="3">MeCH1-AG</strain>
    </source>
</reference>
<dbReference type="InterPro" id="IPR002201">
    <property type="entry name" value="Glyco_trans_9"/>
</dbReference>
<dbReference type="EMBL" id="OZ026884">
    <property type="protein sequence ID" value="CAL1239176.1"/>
    <property type="molecule type" value="Genomic_DNA"/>
</dbReference>
<evidence type="ECO:0000256" key="1">
    <source>
        <dbReference type="ARBA" id="ARBA00022676"/>
    </source>
</evidence>
<dbReference type="SUPFAM" id="SSF53756">
    <property type="entry name" value="UDP-Glycosyltransferase/glycogen phosphorylase"/>
    <property type="match status" value="1"/>
</dbReference>
<protein>
    <submittedName>
        <fullName evidence="3">Heptosyltransferase-1</fullName>
    </submittedName>
</protein>
<organism evidence="3 4">
    <name type="scientific">Candidatus Methylocalor cossyra</name>
    <dbReference type="NCBI Taxonomy" id="3108543"/>
    <lineage>
        <taxon>Bacteria</taxon>
        <taxon>Pseudomonadati</taxon>
        <taxon>Pseudomonadota</taxon>
        <taxon>Gammaproteobacteria</taxon>
        <taxon>Methylococcales</taxon>
        <taxon>Methylococcaceae</taxon>
        <taxon>Candidatus Methylocalor</taxon>
    </lineage>
</organism>